<evidence type="ECO:0000313" key="1">
    <source>
        <dbReference type="EMBL" id="MFN0292907.1"/>
    </source>
</evidence>
<organism evidence="1 2">
    <name type="scientific">Pedobacter helvus</name>
    <dbReference type="NCBI Taxonomy" id="2563444"/>
    <lineage>
        <taxon>Bacteria</taxon>
        <taxon>Pseudomonadati</taxon>
        <taxon>Bacteroidota</taxon>
        <taxon>Sphingobacteriia</taxon>
        <taxon>Sphingobacteriales</taxon>
        <taxon>Sphingobacteriaceae</taxon>
        <taxon>Pedobacter</taxon>
    </lineage>
</organism>
<evidence type="ECO:0008006" key="3">
    <source>
        <dbReference type="Google" id="ProtNLM"/>
    </source>
</evidence>
<keyword evidence="2" id="KW-1185">Reference proteome</keyword>
<dbReference type="SUPFAM" id="SSF53335">
    <property type="entry name" value="S-adenosyl-L-methionine-dependent methyltransferases"/>
    <property type="match status" value="1"/>
</dbReference>
<reference evidence="1 2" key="1">
    <citation type="submission" date="2024-12" db="EMBL/GenBank/DDBJ databases">
        <authorList>
            <person name="Hu S."/>
        </authorList>
    </citation>
    <scope>NUCLEOTIDE SEQUENCE [LARGE SCALE GENOMIC DNA]</scope>
    <source>
        <strain evidence="1 2">P-25</strain>
    </source>
</reference>
<comment type="caution">
    <text evidence="1">The sequence shown here is derived from an EMBL/GenBank/DDBJ whole genome shotgun (WGS) entry which is preliminary data.</text>
</comment>
<gene>
    <name evidence="1" type="ORF">E5L68_016035</name>
</gene>
<evidence type="ECO:0000313" key="2">
    <source>
        <dbReference type="Proteomes" id="UP001517367"/>
    </source>
</evidence>
<name>A0ABW9JKI3_9SPHI</name>
<dbReference type="Proteomes" id="UP001517367">
    <property type="component" value="Unassembled WGS sequence"/>
</dbReference>
<accession>A0ABW9JKI3</accession>
<dbReference type="RefSeq" id="WP_138728663.1">
    <property type="nucleotide sequence ID" value="NZ_SRMP02000034.1"/>
</dbReference>
<dbReference type="InterPro" id="IPR029063">
    <property type="entry name" value="SAM-dependent_MTases_sf"/>
</dbReference>
<sequence length="322" mass="36885">MSKLTLFKEYCEAIIRDGDFHEGLAPAITGLADMLYKLAEVNGNTELERKHISTESGSAIGTFWAAQCIKEIFRTQRFARGLFKAIQHVRQKHTGRPAHVLYAGTGPFATLALPAMALLTPKDVQFTMLEINPKSYKMLQYILNTLGLNSFVRHFTITDAATYKLRNDDVDIVLSETMNRALIKEPQVSIMLNLASQLSQKTIFIPEEIKVSLYQHDTNDKMGHKLDDLMVFDKKFMFELIEKCKNSEWLFEEKKLTVDLLPSTVLHYETEIKVYQSDFLKSSDCSLNFPEKLKTKDLIGRKVLKIHYTSIDIPGFRCQFLD</sequence>
<dbReference type="Gene3D" id="3.40.50.150">
    <property type="entry name" value="Vaccinia Virus protein VP39"/>
    <property type="match status" value="1"/>
</dbReference>
<proteinExistence type="predicted"/>
<protein>
    <recommendedName>
        <fullName evidence="3">PRMT5 arginine-N-methyltransferase domain-containing protein</fullName>
    </recommendedName>
</protein>
<dbReference type="EMBL" id="SRMP02000034">
    <property type="protein sequence ID" value="MFN0292907.1"/>
    <property type="molecule type" value="Genomic_DNA"/>
</dbReference>